<evidence type="ECO:0000313" key="2">
    <source>
        <dbReference type="EMBL" id="MPM99858.1"/>
    </source>
</evidence>
<dbReference type="InterPro" id="IPR011256">
    <property type="entry name" value="Reg_factor_effector_dom_sf"/>
</dbReference>
<dbReference type="InterPro" id="IPR029441">
    <property type="entry name" value="Cass2"/>
</dbReference>
<comment type="caution">
    <text evidence="2">The sequence shown here is derived from an EMBL/GenBank/DDBJ whole genome shotgun (WGS) entry which is preliminary data.</text>
</comment>
<evidence type="ECO:0000259" key="1">
    <source>
        <dbReference type="Pfam" id="PF14526"/>
    </source>
</evidence>
<gene>
    <name evidence="2" type="ORF">SDC9_147053</name>
</gene>
<feature type="domain" description="Integron-associated effector binding protein" evidence="1">
    <location>
        <begin position="11"/>
        <end position="133"/>
    </location>
</feature>
<protein>
    <recommendedName>
        <fullName evidence="1">Integron-associated effector binding protein domain-containing protein</fullName>
    </recommendedName>
</protein>
<dbReference type="Pfam" id="PF14526">
    <property type="entry name" value="Cass2"/>
    <property type="match status" value="1"/>
</dbReference>
<reference evidence="2" key="1">
    <citation type="submission" date="2019-08" db="EMBL/GenBank/DDBJ databases">
        <authorList>
            <person name="Kucharzyk K."/>
            <person name="Murdoch R.W."/>
            <person name="Higgins S."/>
            <person name="Loffler F."/>
        </authorList>
    </citation>
    <scope>NUCLEOTIDE SEQUENCE</scope>
</reference>
<sequence length="143" mass="16418">MLDKFVLDSGLLTRKPDLRHYGFNHPNPKDATGFHGYEMWVTIPEDMDVPAPLVKKHFPGGLYAAHMIAMGNFQDWEKMVAWVRANDEYEFAGDFADQEHMCGLMEEHLNYTTHIQQGVTEPEGMQLDLLMPIRAKGFHPLET</sequence>
<accession>A0A645EFH0</accession>
<organism evidence="2">
    <name type="scientific">bioreactor metagenome</name>
    <dbReference type="NCBI Taxonomy" id="1076179"/>
    <lineage>
        <taxon>unclassified sequences</taxon>
        <taxon>metagenomes</taxon>
        <taxon>ecological metagenomes</taxon>
    </lineage>
</organism>
<dbReference type="Gene3D" id="3.20.80.10">
    <property type="entry name" value="Regulatory factor, effector binding domain"/>
    <property type="match status" value="1"/>
</dbReference>
<name>A0A645EFH0_9ZZZZ</name>
<dbReference type="EMBL" id="VSSQ01045923">
    <property type="protein sequence ID" value="MPM99858.1"/>
    <property type="molecule type" value="Genomic_DNA"/>
</dbReference>
<proteinExistence type="predicted"/>
<dbReference type="AlphaFoldDB" id="A0A645EFH0"/>